<dbReference type="Proteomes" id="UP000694864">
    <property type="component" value="Chromosome 3"/>
</dbReference>
<evidence type="ECO:0000313" key="2">
    <source>
        <dbReference type="RefSeq" id="XP_010501567.1"/>
    </source>
</evidence>
<reference evidence="2" key="2">
    <citation type="submission" date="2025-08" db="UniProtKB">
        <authorList>
            <consortium name="RefSeq"/>
        </authorList>
    </citation>
    <scope>IDENTIFICATION</scope>
    <source>
        <tissue evidence="2">Leaf</tissue>
    </source>
</reference>
<proteinExistence type="predicted"/>
<dbReference type="Gene3D" id="3.30.530.20">
    <property type="match status" value="1"/>
</dbReference>
<sequence length="105" mass="12145">MEGFQISEWFNTLIIPDLIDSDDDDEDEANSRDPDYFTKLEGTMTVIQTEGCDGGRAIWTIQYEKLPDLIDSTSDDDDDIKDSRFIMDTTTRYFQAIDERIFSNP</sequence>
<keyword evidence="1" id="KW-1185">Reference proteome</keyword>
<gene>
    <name evidence="2" type="primary">LOC104778844</name>
</gene>
<dbReference type="RefSeq" id="XP_010501567.1">
    <property type="nucleotide sequence ID" value="XM_010503265.1"/>
</dbReference>
<dbReference type="InterPro" id="IPR023393">
    <property type="entry name" value="START-like_dom_sf"/>
</dbReference>
<protein>
    <submittedName>
        <fullName evidence="2">Uncharacterized protein At1g24010-like</fullName>
    </submittedName>
</protein>
<accession>A0ABM0YIU0</accession>
<dbReference type="GeneID" id="104778844"/>
<organism evidence="1 2">
    <name type="scientific">Camelina sativa</name>
    <name type="common">False flax</name>
    <name type="synonym">Myagrum sativum</name>
    <dbReference type="NCBI Taxonomy" id="90675"/>
    <lineage>
        <taxon>Eukaryota</taxon>
        <taxon>Viridiplantae</taxon>
        <taxon>Streptophyta</taxon>
        <taxon>Embryophyta</taxon>
        <taxon>Tracheophyta</taxon>
        <taxon>Spermatophyta</taxon>
        <taxon>Magnoliopsida</taxon>
        <taxon>eudicotyledons</taxon>
        <taxon>Gunneridae</taxon>
        <taxon>Pentapetalae</taxon>
        <taxon>rosids</taxon>
        <taxon>malvids</taxon>
        <taxon>Brassicales</taxon>
        <taxon>Brassicaceae</taxon>
        <taxon>Camelineae</taxon>
        <taxon>Camelina</taxon>
    </lineage>
</organism>
<name>A0ABM0YIU0_CAMSA</name>
<reference evidence="1" key="1">
    <citation type="journal article" date="2014" name="Nat. Commun.">
        <title>The emerging biofuel crop Camelina sativa retains a highly undifferentiated hexaploid genome structure.</title>
        <authorList>
            <person name="Kagale S."/>
            <person name="Koh C."/>
            <person name="Nixon J."/>
            <person name="Bollina V."/>
            <person name="Clarke W.E."/>
            <person name="Tuteja R."/>
            <person name="Spillane C."/>
            <person name="Robinson S.J."/>
            <person name="Links M.G."/>
            <person name="Clarke C."/>
            <person name="Higgins E.E."/>
            <person name="Huebert T."/>
            <person name="Sharpe A.G."/>
            <person name="Parkin I.A."/>
        </authorList>
    </citation>
    <scope>NUCLEOTIDE SEQUENCE [LARGE SCALE GENOMIC DNA]</scope>
    <source>
        <strain evidence="1">cv. DH55</strain>
    </source>
</reference>
<evidence type="ECO:0000313" key="1">
    <source>
        <dbReference type="Proteomes" id="UP000694864"/>
    </source>
</evidence>